<accession>A0A401YHP9</accession>
<dbReference type="Pfam" id="PF00990">
    <property type="entry name" value="GGDEF"/>
    <property type="match status" value="1"/>
</dbReference>
<dbReference type="PANTHER" id="PTHR45138:SF24">
    <property type="entry name" value="DIGUANYLATE CYCLASE DGCC-RELATED"/>
    <property type="match status" value="1"/>
</dbReference>
<evidence type="ECO:0000313" key="3">
    <source>
        <dbReference type="EMBL" id="GCD94132.1"/>
    </source>
</evidence>
<dbReference type="EMBL" id="BIFH01000015">
    <property type="protein sequence ID" value="GCD94132.1"/>
    <property type="molecule type" value="Genomic_DNA"/>
</dbReference>
<keyword evidence="4" id="KW-1185">Reference proteome</keyword>
<dbReference type="GO" id="GO:0005886">
    <property type="term" value="C:plasma membrane"/>
    <property type="evidence" value="ECO:0007669"/>
    <property type="project" value="TreeGrafter"/>
</dbReference>
<dbReference type="GO" id="GO:0043709">
    <property type="term" value="P:cell adhesion involved in single-species biofilm formation"/>
    <property type="evidence" value="ECO:0007669"/>
    <property type="project" value="TreeGrafter"/>
</dbReference>
<dbReference type="SMART" id="SM00267">
    <property type="entry name" value="GGDEF"/>
    <property type="match status" value="1"/>
</dbReference>
<proteinExistence type="predicted"/>
<dbReference type="Gene3D" id="3.30.70.270">
    <property type="match status" value="1"/>
</dbReference>
<name>A0A401YHP9_9ACTN</name>
<dbReference type="FunFam" id="3.30.70.270:FF:000001">
    <property type="entry name" value="Diguanylate cyclase domain protein"/>
    <property type="match status" value="1"/>
</dbReference>
<dbReference type="OrthoDB" id="23692at2"/>
<dbReference type="GO" id="GO:1902201">
    <property type="term" value="P:negative regulation of bacterial-type flagellum-dependent cell motility"/>
    <property type="evidence" value="ECO:0007669"/>
    <property type="project" value="TreeGrafter"/>
</dbReference>
<evidence type="ECO:0000313" key="4">
    <source>
        <dbReference type="Proteomes" id="UP000286931"/>
    </source>
</evidence>
<dbReference type="InterPro" id="IPR000160">
    <property type="entry name" value="GGDEF_dom"/>
</dbReference>
<dbReference type="InterPro" id="IPR050469">
    <property type="entry name" value="Diguanylate_Cyclase"/>
</dbReference>
<dbReference type="SUPFAM" id="SSF55073">
    <property type="entry name" value="Nucleotide cyclase"/>
    <property type="match status" value="1"/>
</dbReference>
<feature type="region of interest" description="Disordered" evidence="1">
    <location>
        <begin position="214"/>
        <end position="247"/>
    </location>
</feature>
<comment type="caution">
    <text evidence="3">The sequence shown here is derived from an EMBL/GenBank/DDBJ whole genome shotgun (WGS) entry which is preliminary data.</text>
</comment>
<gene>
    <name evidence="3" type="ORF">EHYA_01790</name>
</gene>
<dbReference type="InterPro" id="IPR029787">
    <property type="entry name" value="Nucleotide_cyclase"/>
</dbReference>
<dbReference type="Proteomes" id="UP000286931">
    <property type="component" value="Unassembled WGS sequence"/>
</dbReference>
<organism evidence="3 4">
    <name type="scientific">Embleya hyalina</name>
    <dbReference type="NCBI Taxonomy" id="516124"/>
    <lineage>
        <taxon>Bacteria</taxon>
        <taxon>Bacillati</taxon>
        <taxon>Actinomycetota</taxon>
        <taxon>Actinomycetes</taxon>
        <taxon>Kitasatosporales</taxon>
        <taxon>Streptomycetaceae</taxon>
        <taxon>Embleya</taxon>
    </lineage>
</organism>
<dbReference type="PROSITE" id="PS50887">
    <property type="entry name" value="GGDEF"/>
    <property type="match status" value="1"/>
</dbReference>
<dbReference type="GO" id="GO:0052621">
    <property type="term" value="F:diguanylate cyclase activity"/>
    <property type="evidence" value="ECO:0007669"/>
    <property type="project" value="TreeGrafter"/>
</dbReference>
<reference evidence="3 4" key="1">
    <citation type="submission" date="2018-12" db="EMBL/GenBank/DDBJ databases">
        <title>Draft genome sequence of Embleya hyalina NBRC 13850T.</title>
        <authorList>
            <person name="Komaki H."/>
            <person name="Hosoyama A."/>
            <person name="Kimura A."/>
            <person name="Ichikawa N."/>
            <person name="Tamura T."/>
        </authorList>
    </citation>
    <scope>NUCLEOTIDE SEQUENCE [LARGE SCALE GENOMIC DNA]</scope>
    <source>
        <strain evidence="3 4">NBRC 13850</strain>
    </source>
</reference>
<dbReference type="InterPro" id="IPR043128">
    <property type="entry name" value="Rev_trsase/Diguanyl_cyclase"/>
</dbReference>
<dbReference type="AlphaFoldDB" id="A0A401YHP9"/>
<evidence type="ECO:0000256" key="1">
    <source>
        <dbReference type="SAM" id="MobiDB-lite"/>
    </source>
</evidence>
<feature type="domain" description="GGDEF" evidence="2">
    <location>
        <begin position="90"/>
        <end position="223"/>
    </location>
</feature>
<dbReference type="NCBIfam" id="TIGR00254">
    <property type="entry name" value="GGDEF"/>
    <property type="match status" value="1"/>
</dbReference>
<sequence length="247" mass="26751">MSLTFERLLIILLVGALAVAVASLTVAVRRLRAIAGNELPELRHEVTRLELNRAELERLSVTDPLTGVWNYRYLQLVLDREVMRATRFGRPLGLLMLDLDHFRAVNERHGHQGAGAVLREVAQRLALEIRQVDTIARYGGEEFVILLPETDAAGAAKVAERLCYAVRRGTFGTATDPVPLTMAIGTAVLPGDGTHATTLLRAADRALARAKRAGGDRFCGPDPAETGSPADNRPIAGLHGTPGDITR</sequence>
<dbReference type="PANTHER" id="PTHR45138">
    <property type="entry name" value="REGULATORY COMPONENTS OF SENSORY TRANSDUCTION SYSTEM"/>
    <property type="match status" value="1"/>
</dbReference>
<dbReference type="CDD" id="cd01949">
    <property type="entry name" value="GGDEF"/>
    <property type="match status" value="1"/>
</dbReference>
<evidence type="ECO:0000259" key="2">
    <source>
        <dbReference type="PROSITE" id="PS50887"/>
    </source>
</evidence>
<dbReference type="RefSeq" id="WP_126636351.1">
    <property type="nucleotide sequence ID" value="NZ_BIFH01000015.1"/>
</dbReference>
<protein>
    <submittedName>
        <fullName evidence="3">GGDEF domain-containing protein</fullName>
    </submittedName>
</protein>